<accession>A0ABX8XEN4</accession>
<dbReference type="GeneID" id="67442893"/>
<dbReference type="EMBL" id="CP080635">
    <property type="protein sequence ID" value="QYX74057.1"/>
    <property type="molecule type" value="Genomic_DNA"/>
</dbReference>
<gene>
    <name evidence="2" type="ORF">K3G22_06495</name>
</gene>
<dbReference type="Pfam" id="PF11201">
    <property type="entry name" value="DUF2982"/>
    <property type="match status" value="1"/>
</dbReference>
<sequence>MTSESDVVLVRPLSKRNGLTLTWGGACSLILGFGLFILFPTFFAIGLVFFSLGAIALILGLAKVYEPETTISLDEKGLSYFHRRGKVFIAWDNIQRLDIPRVTQGFNTIELSYLGIKLKHLNPVLDNISLRLATGLLTEQRPLLVTAASQQEDLATLETYLGTEFSPLVIEGDRYRGVLAMFGHRCVMLDTHLGYHLYIPHDSLDRDPKEFIKLLRQRIAQGIS</sequence>
<evidence type="ECO:0000313" key="3">
    <source>
        <dbReference type="Proteomes" id="UP000827084"/>
    </source>
</evidence>
<feature type="transmembrane region" description="Helical" evidence="1">
    <location>
        <begin position="21"/>
        <end position="39"/>
    </location>
</feature>
<protein>
    <submittedName>
        <fullName evidence="2">DUF2982 domain-containing protein</fullName>
    </submittedName>
</protein>
<dbReference type="InterPro" id="IPR021367">
    <property type="entry name" value="DUF2982"/>
</dbReference>
<name>A0ABX8XEN4_SHEPU</name>
<proteinExistence type="predicted"/>
<evidence type="ECO:0000313" key="2">
    <source>
        <dbReference type="EMBL" id="QYX74057.1"/>
    </source>
</evidence>
<keyword evidence="1" id="KW-0812">Transmembrane</keyword>
<dbReference type="Proteomes" id="UP000827084">
    <property type="component" value="Chromosome"/>
</dbReference>
<reference evidence="2 3" key="1">
    <citation type="submission" date="2021-08" db="EMBL/GenBank/DDBJ databases">
        <title>Shewanella putrefaciens YZ-J, complete genome.</title>
        <authorList>
            <person name="Yi Z."/>
        </authorList>
    </citation>
    <scope>NUCLEOTIDE SEQUENCE [LARGE SCALE GENOMIC DNA]</scope>
    <source>
        <strain evidence="2 3">YZ-J</strain>
    </source>
</reference>
<organism evidence="2 3">
    <name type="scientific">Shewanella putrefaciens</name>
    <name type="common">Pseudomonas putrefaciens</name>
    <dbReference type="NCBI Taxonomy" id="24"/>
    <lineage>
        <taxon>Bacteria</taxon>
        <taxon>Pseudomonadati</taxon>
        <taxon>Pseudomonadota</taxon>
        <taxon>Gammaproteobacteria</taxon>
        <taxon>Alteromonadales</taxon>
        <taxon>Shewanellaceae</taxon>
        <taxon>Shewanella</taxon>
    </lineage>
</organism>
<keyword evidence="3" id="KW-1185">Reference proteome</keyword>
<dbReference type="RefSeq" id="WP_014610228.1">
    <property type="nucleotide sequence ID" value="NZ_BMPK01000002.1"/>
</dbReference>
<keyword evidence="1" id="KW-1133">Transmembrane helix</keyword>
<feature type="transmembrane region" description="Helical" evidence="1">
    <location>
        <begin position="45"/>
        <end position="65"/>
    </location>
</feature>
<evidence type="ECO:0000256" key="1">
    <source>
        <dbReference type="SAM" id="Phobius"/>
    </source>
</evidence>
<keyword evidence="1" id="KW-0472">Membrane</keyword>